<organism evidence="19 20">
    <name type="scientific">Azorhizobium oxalatiphilum</name>
    <dbReference type="NCBI Taxonomy" id="980631"/>
    <lineage>
        <taxon>Bacteria</taxon>
        <taxon>Pseudomonadati</taxon>
        <taxon>Pseudomonadota</taxon>
        <taxon>Alphaproteobacteria</taxon>
        <taxon>Hyphomicrobiales</taxon>
        <taxon>Xanthobacteraceae</taxon>
        <taxon>Azorhizobium</taxon>
    </lineage>
</organism>
<evidence type="ECO:0000256" key="15">
    <source>
        <dbReference type="HAMAP-Rule" id="MF_01398"/>
    </source>
</evidence>
<comment type="subunit">
    <text evidence="14 15">F-type ATPases have 2 components, F(1) - the catalytic core - and F(0) - the membrane proton channel. F(1) has five subunits: alpha(3), beta(3), gamma(1), delta(1), epsilon(1). F(0) has three main subunits: a(1), b(2) and c(10-14). The alpha and beta chains form an alternating ring which encloses part of the gamma chain. F(1) is attached to F(0) by a central stalk formed by the gamma and epsilon chains, while a peripheral stalk is formed by the delta and b chains.</text>
</comment>
<dbReference type="AlphaFoldDB" id="A0A917BIX9"/>
<dbReference type="InterPro" id="IPR002146">
    <property type="entry name" value="ATP_synth_b/b'su_bac/chlpt"/>
</dbReference>
<dbReference type="GO" id="GO:0005886">
    <property type="term" value="C:plasma membrane"/>
    <property type="evidence" value="ECO:0007669"/>
    <property type="project" value="UniProtKB-SubCell"/>
</dbReference>
<keyword evidence="20" id="KW-1185">Reference proteome</keyword>
<comment type="function">
    <text evidence="13">Component of the F(0) channel, it forms part of the peripheral stalk, linking F(1) to F(0). The b'-subunit is a diverged and duplicated form of b found in plants and photosynthetic bacteria.</text>
</comment>
<dbReference type="PANTHER" id="PTHR33445:SF1">
    <property type="entry name" value="ATP SYNTHASE SUBUNIT B"/>
    <property type="match status" value="1"/>
</dbReference>
<dbReference type="GO" id="GO:0045259">
    <property type="term" value="C:proton-transporting ATP synthase complex"/>
    <property type="evidence" value="ECO:0007669"/>
    <property type="project" value="UniProtKB-KW"/>
</dbReference>
<comment type="function">
    <text evidence="12 15">F(1)F(0) ATP synthase produces ATP from ADP in the presence of a proton or sodium gradient. F-type ATPases consist of two structural domains, F(1) containing the extramembraneous catalytic core and F(0) containing the membrane proton channel, linked together by a central stalk and a peripheral stalk. During catalysis, ATP synthesis in the catalytic domain of F(1) is coupled via a rotary mechanism of the central stalk subunits to proton translocation.</text>
</comment>
<keyword evidence="8 15" id="KW-1133">Transmembrane helix</keyword>
<dbReference type="Proteomes" id="UP000606044">
    <property type="component" value="Unassembled WGS sequence"/>
</dbReference>
<evidence type="ECO:0000256" key="3">
    <source>
        <dbReference type="ARBA" id="ARBA00022448"/>
    </source>
</evidence>
<dbReference type="RefSeq" id="WP_308468101.1">
    <property type="nucleotide sequence ID" value="NZ_BMCT01000001.1"/>
</dbReference>
<gene>
    <name evidence="15" type="primary">atpF</name>
    <name evidence="19" type="ORF">GCM10007301_01140</name>
</gene>
<feature type="transmembrane region" description="Helical" evidence="15">
    <location>
        <begin position="85"/>
        <end position="103"/>
    </location>
</feature>
<feature type="compositionally biased region" description="Low complexity" evidence="17">
    <location>
        <begin position="54"/>
        <end position="71"/>
    </location>
</feature>
<evidence type="ECO:0000256" key="16">
    <source>
        <dbReference type="RuleBase" id="RU003848"/>
    </source>
</evidence>
<evidence type="ECO:0000256" key="8">
    <source>
        <dbReference type="ARBA" id="ARBA00022989"/>
    </source>
</evidence>
<dbReference type="Pfam" id="PF00430">
    <property type="entry name" value="ATP-synt_B"/>
    <property type="match status" value="1"/>
</dbReference>
<proteinExistence type="inferred from homology"/>
<name>A0A917BIX9_9HYPH</name>
<keyword evidence="18" id="KW-0732">Signal</keyword>
<dbReference type="EMBL" id="BMCT01000001">
    <property type="protein sequence ID" value="GGF45388.1"/>
    <property type="molecule type" value="Genomic_DNA"/>
</dbReference>
<evidence type="ECO:0000256" key="18">
    <source>
        <dbReference type="SAM" id="SignalP"/>
    </source>
</evidence>
<evidence type="ECO:0000256" key="14">
    <source>
        <dbReference type="ARBA" id="ARBA00025830"/>
    </source>
</evidence>
<keyword evidence="3 15" id="KW-0813">Transport</keyword>
<evidence type="ECO:0000256" key="1">
    <source>
        <dbReference type="ARBA" id="ARBA00004377"/>
    </source>
</evidence>
<evidence type="ECO:0000313" key="19">
    <source>
        <dbReference type="EMBL" id="GGF45388.1"/>
    </source>
</evidence>
<keyword evidence="9 15" id="KW-0406">Ion transport</keyword>
<sequence>MNKTWKLAAAAVLWGTATLAIPATASSLESSSASGRPAPMVVAQNTAPATTPHEPTGAHAPGEPAHGAAGEAHGGGFPPFNPANFASQLVWLIITFGALYFLMSRVTLPRIGRILEERHDRIAKDLEEARLRQAESEAAQQAYEKALTEARNKANAIAGEARNRLNAETDANRKALETSLNAKLADAEKSIAATKATALSHVRGIAVDTTSAIVSTLVGAGAPQQDVEAAVDAALASKSA</sequence>
<evidence type="ECO:0000256" key="7">
    <source>
        <dbReference type="ARBA" id="ARBA00022781"/>
    </source>
</evidence>
<evidence type="ECO:0000256" key="11">
    <source>
        <dbReference type="ARBA" id="ARBA00023310"/>
    </source>
</evidence>
<keyword evidence="6 15" id="KW-0812">Transmembrane</keyword>
<reference evidence="19" key="1">
    <citation type="journal article" date="2014" name="Int. J. Syst. Evol. Microbiol.">
        <title>Complete genome sequence of Corynebacterium casei LMG S-19264T (=DSM 44701T), isolated from a smear-ripened cheese.</title>
        <authorList>
            <consortium name="US DOE Joint Genome Institute (JGI-PGF)"/>
            <person name="Walter F."/>
            <person name="Albersmeier A."/>
            <person name="Kalinowski J."/>
            <person name="Ruckert C."/>
        </authorList>
    </citation>
    <scope>NUCLEOTIDE SEQUENCE</scope>
    <source>
        <strain evidence="19">CCM 7897</strain>
    </source>
</reference>
<evidence type="ECO:0000256" key="12">
    <source>
        <dbReference type="ARBA" id="ARBA00025198"/>
    </source>
</evidence>
<evidence type="ECO:0000256" key="6">
    <source>
        <dbReference type="ARBA" id="ARBA00022692"/>
    </source>
</evidence>
<evidence type="ECO:0000256" key="2">
    <source>
        <dbReference type="ARBA" id="ARBA00005513"/>
    </source>
</evidence>
<dbReference type="CDD" id="cd06503">
    <property type="entry name" value="ATP-synt_Fo_b"/>
    <property type="match status" value="1"/>
</dbReference>
<comment type="subcellular location">
    <subcellularLocation>
        <location evidence="1">Cell inner membrane</location>
        <topology evidence="1">Single-pass membrane protein</topology>
    </subcellularLocation>
    <subcellularLocation>
        <location evidence="15">Cell membrane</location>
        <topology evidence="15">Single-pass membrane protein</topology>
    </subcellularLocation>
</comment>
<dbReference type="NCBIfam" id="NF006612">
    <property type="entry name" value="PRK09174.1"/>
    <property type="match status" value="1"/>
</dbReference>
<comment type="caution">
    <text evidence="19">The sequence shown here is derived from an EMBL/GenBank/DDBJ whole genome shotgun (WGS) entry which is preliminary data.</text>
</comment>
<keyword evidence="7 15" id="KW-0375">Hydrogen ion transport</keyword>
<dbReference type="HAMAP" id="MF_01398">
    <property type="entry name" value="ATP_synth_b_bprime"/>
    <property type="match status" value="1"/>
</dbReference>
<evidence type="ECO:0000256" key="4">
    <source>
        <dbReference type="ARBA" id="ARBA00022475"/>
    </source>
</evidence>
<evidence type="ECO:0000313" key="20">
    <source>
        <dbReference type="Proteomes" id="UP000606044"/>
    </source>
</evidence>
<evidence type="ECO:0000256" key="17">
    <source>
        <dbReference type="SAM" id="MobiDB-lite"/>
    </source>
</evidence>
<dbReference type="InterPro" id="IPR050059">
    <property type="entry name" value="ATP_synthase_B_chain"/>
</dbReference>
<keyword evidence="10 15" id="KW-0472">Membrane</keyword>
<feature type="region of interest" description="Disordered" evidence="17">
    <location>
        <begin position="47"/>
        <end position="75"/>
    </location>
</feature>
<evidence type="ECO:0000256" key="10">
    <source>
        <dbReference type="ARBA" id="ARBA00023136"/>
    </source>
</evidence>
<comment type="similarity">
    <text evidence="2 15 16">Belongs to the ATPase B chain family.</text>
</comment>
<evidence type="ECO:0000256" key="5">
    <source>
        <dbReference type="ARBA" id="ARBA00022547"/>
    </source>
</evidence>
<dbReference type="GO" id="GO:0046961">
    <property type="term" value="F:proton-transporting ATPase activity, rotational mechanism"/>
    <property type="evidence" value="ECO:0007669"/>
    <property type="project" value="TreeGrafter"/>
</dbReference>
<reference evidence="19" key="2">
    <citation type="submission" date="2020-09" db="EMBL/GenBank/DDBJ databases">
        <authorList>
            <person name="Sun Q."/>
            <person name="Sedlacek I."/>
        </authorList>
    </citation>
    <scope>NUCLEOTIDE SEQUENCE</scope>
    <source>
        <strain evidence="19">CCM 7897</strain>
    </source>
</reference>
<evidence type="ECO:0000256" key="13">
    <source>
        <dbReference type="ARBA" id="ARBA00025614"/>
    </source>
</evidence>
<keyword evidence="4 15" id="KW-1003">Cell membrane</keyword>
<feature type="chain" id="PRO_5036931739" description="ATP synthase subunit b" evidence="18">
    <location>
        <begin position="26"/>
        <end position="240"/>
    </location>
</feature>
<dbReference type="PANTHER" id="PTHR33445">
    <property type="entry name" value="ATP SYNTHASE SUBUNIT B', CHLOROPLASTIC"/>
    <property type="match status" value="1"/>
</dbReference>
<protein>
    <recommendedName>
        <fullName evidence="15">ATP synthase subunit b</fullName>
    </recommendedName>
    <alternativeName>
        <fullName evidence="15">ATP synthase F(0) sector subunit b</fullName>
    </alternativeName>
    <alternativeName>
        <fullName evidence="15">ATPase subunit I</fullName>
    </alternativeName>
    <alternativeName>
        <fullName evidence="15">F-type ATPase subunit b</fullName>
        <shortName evidence="15">F-ATPase subunit b</shortName>
    </alternativeName>
</protein>
<keyword evidence="11 15" id="KW-0066">ATP synthesis</keyword>
<keyword evidence="5 15" id="KW-0138">CF(0)</keyword>
<accession>A0A917BIX9</accession>
<evidence type="ECO:0000256" key="9">
    <source>
        <dbReference type="ARBA" id="ARBA00023065"/>
    </source>
</evidence>
<feature type="signal peptide" evidence="18">
    <location>
        <begin position="1"/>
        <end position="25"/>
    </location>
</feature>
<dbReference type="GO" id="GO:0046933">
    <property type="term" value="F:proton-transporting ATP synthase activity, rotational mechanism"/>
    <property type="evidence" value="ECO:0007669"/>
    <property type="project" value="UniProtKB-UniRule"/>
</dbReference>